<organism evidence="1 2">
    <name type="scientific">Cymbomonas tetramitiformis</name>
    <dbReference type="NCBI Taxonomy" id="36881"/>
    <lineage>
        <taxon>Eukaryota</taxon>
        <taxon>Viridiplantae</taxon>
        <taxon>Chlorophyta</taxon>
        <taxon>Pyramimonadophyceae</taxon>
        <taxon>Pyramimonadales</taxon>
        <taxon>Pyramimonadaceae</taxon>
        <taxon>Cymbomonas</taxon>
    </lineage>
</organism>
<proteinExistence type="predicted"/>
<protein>
    <submittedName>
        <fullName evidence="1">Uncharacterized protein</fullName>
    </submittedName>
</protein>
<gene>
    <name evidence="1" type="ORF">CYMTET_37095</name>
</gene>
<evidence type="ECO:0000313" key="1">
    <source>
        <dbReference type="EMBL" id="KAK3253661.1"/>
    </source>
</evidence>
<dbReference type="EMBL" id="LGRX02024695">
    <property type="protein sequence ID" value="KAK3253661.1"/>
    <property type="molecule type" value="Genomic_DNA"/>
</dbReference>
<evidence type="ECO:0000313" key="2">
    <source>
        <dbReference type="Proteomes" id="UP001190700"/>
    </source>
</evidence>
<dbReference type="Proteomes" id="UP001190700">
    <property type="component" value="Unassembled WGS sequence"/>
</dbReference>
<keyword evidence="2" id="KW-1185">Reference proteome</keyword>
<comment type="caution">
    <text evidence="1">The sequence shown here is derived from an EMBL/GenBank/DDBJ whole genome shotgun (WGS) entry which is preliminary data.</text>
</comment>
<dbReference type="AlphaFoldDB" id="A0AAE0CEQ5"/>
<sequence length="171" mass="18983">MEKSITLPTLDGASNNKTAFAALKKKTKKKNPTILSHIKMNARKSRSFHCSVKHALRLQQAQKSRGVKSCRTKRVYRQHQIRWGGLYRMLRQNRHLESDIKLALTGSREGTCSEHPAFYVSDLEEEPTASATIAAVVTVNAACDDEESADVCSQGEDSDIEQISLPVIASL</sequence>
<reference evidence="1 2" key="1">
    <citation type="journal article" date="2015" name="Genome Biol. Evol.">
        <title>Comparative Genomics of a Bacterivorous Green Alga Reveals Evolutionary Causalities and Consequences of Phago-Mixotrophic Mode of Nutrition.</title>
        <authorList>
            <person name="Burns J.A."/>
            <person name="Paasch A."/>
            <person name="Narechania A."/>
            <person name="Kim E."/>
        </authorList>
    </citation>
    <scope>NUCLEOTIDE SEQUENCE [LARGE SCALE GENOMIC DNA]</scope>
    <source>
        <strain evidence="1 2">PLY_AMNH</strain>
    </source>
</reference>
<name>A0AAE0CEQ5_9CHLO</name>
<accession>A0AAE0CEQ5</accession>